<evidence type="ECO:0000313" key="1">
    <source>
        <dbReference type="EMBL" id="JAE14284.1"/>
    </source>
</evidence>
<reference evidence="1" key="1">
    <citation type="submission" date="2014-09" db="EMBL/GenBank/DDBJ databases">
        <authorList>
            <person name="Magalhaes I.L.F."/>
            <person name="Oliveira U."/>
            <person name="Santos F.R."/>
            <person name="Vidigal T.H.D.A."/>
            <person name="Brescovit A.D."/>
            <person name="Santos A.J."/>
        </authorList>
    </citation>
    <scope>NUCLEOTIDE SEQUENCE</scope>
    <source>
        <tissue evidence="1">Shoot tissue taken approximately 20 cm above the soil surface</tissue>
    </source>
</reference>
<sequence length="40" mass="4713">MIVFFQNVCHYNLLHFTCLFVFSSGICNEDILFSHCLDLQ</sequence>
<accession>A0A0A9FST2</accession>
<proteinExistence type="predicted"/>
<name>A0A0A9FST2_ARUDO</name>
<dbReference type="AlphaFoldDB" id="A0A0A9FST2"/>
<reference evidence="1" key="2">
    <citation type="journal article" date="2015" name="Data Brief">
        <title>Shoot transcriptome of the giant reed, Arundo donax.</title>
        <authorList>
            <person name="Barrero R.A."/>
            <person name="Guerrero F.D."/>
            <person name="Moolhuijzen P."/>
            <person name="Goolsby J.A."/>
            <person name="Tidwell J."/>
            <person name="Bellgard S.E."/>
            <person name="Bellgard M.I."/>
        </authorList>
    </citation>
    <scope>NUCLEOTIDE SEQUENCE</scope>
    <source>
        <tissue evidence="1">Shoot tissue taken approximately 20 cm above the soil surface</tissue>
    </source>
</reference>
<dbReference type="EMBL" id="GBRH01183612">
    <property type="protein sequence ID" value="JAE14284.1"/>
    <property type="molecule type" value="Transcribed_RNA"/>
</dbReference>
<organism evidence="1">
    <name type="scientific">Arundo donax</name>
    <name type="common">Giant reed</name>
    <name type="synonym">Donax arundinaceus</name>
    <dbReference type="NCBI Taxonomy" id="35708"/>
    <lineage>
        <taxon>Eukaryota</taxon>
        <taxon>Viridiplantae</taxon>
        <taxon>Streptophyta</taxon>
        <taxon>Embryophyta</taxon>
        <taxon>Tracheophyta</taxon>
        <taxon>Spermatophyta</taxon>
        <taxon>Magnoliopsida</taxon>
        <taxon>Liliopsida</taxon>
        <taxon>Poales</taxon>
        <taxon>Poaceae</taxon>
        <taxon>PACMAD clade</taxon>
        <taxon>Arundinoideae</taxon>
        <taxon>Arundineae</taxon>
        <taxon>Arundo</taxon>
    </lineage>
</organism>
<protein>
    <submittedName>
        <fullName evidence="1">Uncharacterized protein</fullName>
    </submittedName>
</protein>